<proteinExistence type="inferred from homology"/>
<keyword evidence="5" id="KW-0663">Pyridoxal phosphate</keyword>
<evidence type="ECO:0000256" key="5">
    <source>
        <dbReference type="ARBA" id="ARBA00022898"/>
    </source>
</evidence>
<sequence length="412" mass="44918">MNDRTHAELGPSGRIQAAGIDNRADGGSARLADKALLARTSPTTLDTTHFDTVRFPAPDWAAERFAAAARDGALAYTTYQGSDDVRGCLAGPLTRWLGLDVDPDDNIMLTPGTQAGLFTVLAGLVDQGEQVALVDPDYLFSERILTFLGAQVTHVPLRRRTEETSELVPDLDRLEDAFRAGVRLFVFSHPNNPTGAVYPREVLDGIAELAVRHDVTVLVDELYGRLVYDGTSFVHLASLAGMRERTVTLLGPSKTESLSGYRLGVVVAPRRIREAAEDVLSLTALRAPGYAQHVLKGWLVDDVDWVADRIQQLQGLRALTIKHFSQLSWVGLAPQQGTAYLFPDVTALDLPDRAISEAIATRADVLISPGYQFGPSGTGHFRVCYARDEQVWDRALGRIVDVLDDLHRNGAA</sequence>
<dbReference type="AlphaFoldDB" id="A0A2N3Y0H9"/>
<dbReference type="STRING" id="994479.GCA_000194155_07183"/>
<dbReference type="Gene3D" id="3.40.640.10">
    <property type="entry name" value="Type I PLP-dependent aspartate aminotransferase-like (Major domain)"/>
    <property type="match status" value="1"/>
</dbReference>
<evidence type="ECO:0000256" key="4">
    <source>
        <dbReference type="ARBA" id="ARBA00022679"/>
    </source>
</evidence>
<name>A0A2N3Y0H9_SACSN</name>
<evidence type="ECO:0000256" key="6">
    <source>
        <dbReference type="SAM" id="MobiDB-lite"/>
    </source>
</evidence>
<accession>A0A2N3Y0H9</accession>
<dbReference type="Pfam" id="PF00155">
    <property type="entry name" value="Aminotran_1_2"/>
    <property type="match status" value="1"/>
</dbReference>
<evidence type="ECO:0000259" key="7">
    <source>
        <dbReference type="Pfam" id="PF00155"/>
    </source>
</evidence>
<dbReference type="InterPro" id="IPR015422">
    <property type="entry name" value="PyrdxlP-dep_Trfase_small"/>
</dbReference>
<dbReference type="CDD" id="cd00609">
    <property type="entry name" value="AAT_like"/>
    <property type="match status" value="1"/>
</dbReference>
<keyword evidence="9" id="KW-1185">Reference proteome</keyword>
<organism evidence="8 9">
    <name type="scientific">Saccharopolyspora spinosa</name>
    <dbReference type="NCBI Taxonomy" id="60894"/>
    <lineage>
        <taxon>Bacteria</taxon>
        <taxon>Bacillati</taxon>
        <taxon>Actinomycetota</taxon>
        <taxon>Actinomycetes</taxon>
        <taxon>Pseudonocardiales</taxon>
        <taxon>Pseudonocardiaceae</taxon>
        <taxon>Saccharopolyspora</taxon>
    </lineage>
</organism>
<gene>
    <name evidence="8" type="ORF">A8926_4238</name>
</gene>
<dbReference type="GO" id="GO:0030170">
    <property type="term" value="F:pyridoxal phosphate binding"/>
    <property type="evidence" value="ECO:0007669"/>
    <property type="project" value="InterPro"/>
</dbReference>
<comment type="caution">
    <text evidence="8">The sequence shown here is derived from an EMBL/GenBank/DDBJ whole genome shotgun (WGS) entry which is preliminary data.</text>
</comment>
<dbReference type="InterPro" id="IPR015421">
    <property type="entry name" value="PyrdxlP-dep_Trfase_major"/>
</dbReference>
<evidence type="ECO:0000256" key="1">
    <source>
        <dbReference type="ARBA" id="ARBA00001933"/>
    </source>
</evidence>
<evidence type="ECO:0000313" key="9">
    <source>
        <dbReference type="Proteomes" id="UP000233786"/>
    </source>
</evidence>
<comment type="similarity">
    <text evidence="2">Belongs to the class-I pyridoxal-phosphate-dependent aminotransferase family.</text>
</comment>
<comment type="cofactor">
    <cofactor evidence="1">
        <name>pyridoxal 5'-phosphate</name>
        <dbReference type="ChEBI" id="CHEBI:597326"/>
    </cofactor>
</comment>
<evidence type="ECO:0000256" key="3">
    <source>
        <dbReference type="ARBA" id="ARBA00022576"/>
    </source>
</evidence>
<feature type="region of interest" description="Disordered" evidence="6">
    <location>
        <begin position="1"/>
        <end position="21"/>
    </location>
</feature>
<dbReference type="InterPro" id="IPR015424">
    <property type="entry name" value="PyrdxlP-dep_Trfase"/>
</dbReference>
<dbReference type="GO" id="GO:0006520">
    <property type="term" value="P:amino acid metabolic process"/>
    <property type="evidence" value="ECO:0007669"/>
    <property type="project" value="InterPro"/>
</dbReference>
<dbReference type="InterPro" id="IPR004839">
    <property type="entry name" value="Aminotransferase_I/II_large"/>
</dbReference>
<keyword evidence="4" id="KW-0808">Transferase</keyword>
<dbReference type="GO" id="GO:0008483">
    <property type="term" value="F:transaminase activity"/>
    <property type="evidence" value="ECO:0007669"/>
    <property type="project" value="UniProtKB-KW"/>
</dbReference>
<keyword evidence="3 8" id="KW-0032">Aminotransferase</keyword>
<dbReference type="Proteomes" id="UP000233786">
    <property type="component" value="Unassembled WGS sequence"/>
</dbReference>
<dbReference type="RefSeq" id="WP_010314700.1">
    <property type="nucleotide sequence ID" value="NZ_CP061007.1"/>
</dbReference>
<evidence type="ECO:0000256" key="2">
    <source>
        <dbReference type="ARBA" id="ARBA00007441"/>
    </source>
</evidence>
<dbReference type="Gene3D" id="3.90.1150.10">
    <property type="entry name" value="Aspartate Aminotransferase, domain 1"/>
    <property type="match status" value="1"/>
</dbReference>
<dbReference type="PANTHER" id="PTHR46383:SF1">
    <property type="entry name" value="ASPARTATE AMINOTRANSFERASE"/>
    <property type="match status" value="1"/>
</dbReference>
<dbReference type="SUPFAM" id="SSF53383">
    <property type="entry name" value="PLP-dependent transferases"/>
    <property type="match status" value="1"/>
</dbReference>
<feature type="domain" description="Aminotransferase class I/classII large" evidence="7">
    <location>
        <begin position="56"/>
        <end position="399"/>
    </location>
</feature>
<reference evidence="8" key="1">
    <citation type="submission" date="2017-12" db="EMBL/GenBank/DDBJ databases">
        <title>Sequencing the genomes of 1000 Actinobacteria strains.</title>
        <authorList>
            <person name="Klenk H.-P."/>
        </authorList>
    </citation>
    <scope>NUCLEOTIDE SEQUENCE [LARGE SCALE GENOMIC DNA]</scope>
    <source>
        <strain evidence="8">DSM 44228</strain>
    </source>
</reference>
<dbReference type="PANTHER" id="PTHR46383">
    <property type="entry name" value="ASPARTATE AMINOTRANSFERASE"/>
    <property type="match status" value="1"/>
</dbReference>
<dbReference type="OrthoDB" id="9763453at2"/>
<protein>
    <submittedName>
        <fullName evidence="8">Aspartate/methionine/tyrosine aminotransferase</fullName>
    </submittedName>
</protein>
<dbReference type="InterPro" id="IPR050596">
    <property type="entry name" value="AspAT/PAT-like"/>
</dbReference>
<evidence type="ECO:0000313" key="8">
    <source>
        <dbReference type="EMBL" id="PKW16410.1"/>
    </source>
</evidence>
<dbReference type="EMBL" id="PJNB01000001">
    <property type="protein sequence ID" value="PKW16410.1"/>
    <property type="molecule type" value="Genomic_DNA"/>
</dbReference>